<protein>
    <submittedName>
        <fullName evidence="1">Uncharacterized protein</fullName>
    </submittedName>
</protein>
<name>A0A2P2J5C9_RHIMU</name>
<organism evidence="1">
    <name type="scientific">Rhizophora mucronata</name>
    <name type="common">Asiatic mangrove</name>
    <dbReference type="NCBI Taxonomy" id="61149"/>
    <lineage>
        <taxon>Eukaryota</taxon>
        <taxon>Viridiplantae</taxon>
        <taxon>Streptophyta</taxon>
        <taxon>Embryophyta</taxon>
        <taxon>Tracheophyta</taxon>
        <taxon>Spermatophyta</taxon>
        <taxon>Magnoliopsida</taxon>
        <taxon>eudicotyledons</taxon>
        <taxon>Gunneridae</taxon>
        <taxon>Pentapetalae</taxon>
        <taxon>rosids</taxon>
        <taxon>fabids</taxon>
        <taxon>Malpighiales</taxon>
        <taxon>Rhizophoraceae</taxon>
        <taxon>Rhizophora</taxon>
    </lineage>
</organism>
<dbReference type="AlphaFoldDB" id="A0A2P2J5C9"/>
<sequence length="42" mass="5188">MLPSMLTKFLVYWRYMLKQRCKMRDHVPKKKFGEVTEPLSDR</sequence>
<proteinExistence type="predicted"/>
<evidence type="ECO:0000313" key="1">
    <source>
        <dbReference type="EMBL" id="MBW88675.1"/>
    </source>
</evidence>
<accession>A0A2P2J5C9</accession>
<reference evidence="1" key="1">
    <citation type="submission" date="2018-02" db="EMBL/GenBank/DDBJ databases">
        <title>Rhizophora mucronata_Transcriptome.</title>
        <authorList>
            <person name="Meera S.P."/>
            <person name="Sreeshan A."/>
            <person name="Augustine A."/>
        </authorList>
    </citation>
    <scope>NUCLEOTIDE SEQUENCE</scope>
    <source>
        <tissue evidence="1">Leaf</tissue>
    </source>
</reference>
<dbReference type="EMBL" id="GGEC01008192">
    <property type="protein sequence ID" value="MBW88675.1"/>
    <property type="molecule type" value="Transcribed_RNA"/>
</dbReference>